<evidence type="ECO:0000313" key="2">
    <source>
        <dbReference type="Proteomes" id="UP000824087"/>
    </source>
</evidence>
<dbReference type="NCBIfam" id="NF006505">
    <property type="entry name" value="PRK08939.1"/>
    <property type="match status" value="1"/>
</dbReference>
<dbReference type="SUPFAM" id="SSF52540">
    <property type="entry name" value="P-loop containing nucleoside triphosphate hydrolases"/>
    <property type="match status" value="1"/>
</dbReference>
<dbReference type="GO" id="GO:0006260">
    <property type="term" value="P:DNA replication"/>
    <property type="evidence" value="ECO:0007669"/>
    <property type="project" value="TreeGrafter"/>
</dbReference>
<reference evidence="1" key="1">
    <citation type="submission" date="2020-10" db="EMBL/GenBank/DDBJ databases">
        <authorList>
            <person name="Gilroy R."/>
        </authorList>
    </citation>
    <scope>NUCLEOTIDE SEQUENCE</scope>
    <source>
        <strain evidence="1">CHK197-8231</strain>
    </source>
</reference>
<gene>
    <name evidence="1" type="primary">dnaI</name>
    <name evidence="1" type="ORF">IAD49_04720</name>
</gene>
<protein>
    <submittedName>
        <fullName evidence="1">Primosomal protein DnaI</fullName>
    </submittedName>
</protein>
<evidence type="ECO:0000313" key="1">
    <source>
        <dbReference type="EMBL" id="HIU22865.1"/>
    </source>
</evidence>
<reference evidence="1" key="2">
    <citation type="journal article" date="2021" name="PeerJ">
        <title>Extensive microbial diversity within the chicken gut microbiome revealed by metagenomics and culture.</title>
        <authorList>
            <person name="Gilroy R."/>
            <person name="Ravi A."/>
            <person name="Getino M."/>
            <person name="Pursley I."/>
            <person name="Horton D.L."/>
            <person name="Alikhan N.F."/>
            <person name="Baker D."/>
            <person name="Gharbi K."/>
            <person name="Hall N."/>
            <person name="Watson M."/>
            <person name="Adriaenssens E.M."/>
            <person name="Foster-Nyarko E."/>
            <person name="Jarju S."/>
            <person name="Secka A."/>
            <person name="Antonio M."/>
            <person name="Oren A."/>
            <person name="Chaudhuri R.R."/>
            <person name="La Ragione R."/>
            <person name="Hildebrand F."/>
            <person name="Pallen M.J."/>
        </authorList>
    </citation>
    <scope>NUCLEOTIDE SEQUENCE</scope>
    <source>
        <strain evidence="1">CHK197-8231</strain>
    </source>
</reference>
<dbReference type="Gene3D" id="3.40.50.300">
    <property type="entry name" value="P-loop containing nucleotide triphosphate hydrolases"/>
    <property type="match status" value="1"/>
</dbReference>
<accession>A0A9D1L3M0</accession>
<comment type="caution">
    <text evidence="1">The sequence shown here is derived from an EMBL/GenBank/DDBJ whole genome shotgun (WGS) entry which is preliminary data.</text>
</comment>
<dbReference type="AlphaFoldDB" id="A0A9D1L3M0"/>
<sequence length="305" mass="35373">MKTVKESLKSAGFRNMDNVLLNEFQNACKDPYFKKLVTALKMDPHVLMKYTSSLEDSAKECRNCDGCKGLIECKNQVEGYRYLPKVKGEILEFDYRACPFQEKRRREDLCLKNIETFGISSDIRAAKMKDIYGDDKNRLPIMKWMNHFIKNYKKNPHQKGLYLHGSFGSGKSYLIAAMFHELAKQNVKSAIVFWPEFLRELKSSFGADFKDKFHIVQTAPLLLIDDIGAESTTVWGRDEILCTILQYRMQEKLPTFFTSNLDLSLLEAHLSVSKEKIDEVKARRIMKRIEQLTDTLELVSVNLRK</sequence>
<dbReference type="EMBL" id="DVML01000025">
    <property type="protein sequence ID" value="HIU22865.1"/>
    <property type="molecule type" value="Genomic_DNA"/>
</dbReference>
<name>A0A9D1L3M0_9BACT</name>
<dbReference type="PANTHER" id="PTHR30050">
    <property type="entry name" value="CHROMOSOMAL REPLICATION INITIATOR PROTEIN DNAA"/>
    <property type="match status" value="1"/>
</dbReference>
<dbReference type="InterPro" id="IPR027417">
    <property type="entry name" value="P-loop_NTPase"/>
</dbReference>
<dbReference type="Proteomes" id="UP000824087">
    <property type="component" value="Unassembled WGS sequence"/>
</dbReference>
<dbReference type="PANTHER" id="PTHR30050:SF8">
    <property type="entry name" value="PRIMOSOMAL PROTEIN DNAI"/>
    <property type="match status" value="1"/>
</dbReference>
<organism evidence="1 2">
    <name type="scientific">Candidatus Fimihabitans intestinipullorum</name>
    <dbReference type="NCBI Taxonomy" id="2840820"/>
    <lineage>
        <taxon>Bacteria</taxon>
        <taxon>Bacillati</taxon>
        <taxon>Mycoplasmatota</taxon>
        <taxon>Mycoplasmatota incertae sedis</taxon>
        <taxon>Candidatus Fimihabitans</taxon>
    </lineage>
</organism>
<proteinExistence type="predicted"/>